<proteinExistence type="inferred from homology"/>
<protein>
    <submittedName>
        <fullName evidence="5">DUF2804 family protein</fullName>
    </submittedName>
</protein>
<evidence type="ECO:0000313" key="5">
    <source>
        <dbReference type="EMBL" id="TRY18141.1"/>
    </source>
</evidence>
<evidence type="ECO:0000259" key="3">
    <source>
        <dbReference type="Pfam" id="PF02836"/>
    </source>
</evidence>
<dbReference type="Pfam" id="PF10974">
    <property type="entry name" value="DUF2804"/>
    <property type="match status" value="1"/>
</dbReference>
<evidence type="ECO:0000313" key="6">
    <source>
        <dbReference type="Proteomes" id="UP000317638"/>
    </source>
</evidence>
<accession>A0A553K0A7</accession>
<dbReference type="PANTHER" id="PTHR42732">
    <property type="entry name" value="BETA-GALACTOSIDASE"/>
    <property type="match status" value="1"/>
</dbReference>
<evidence type="ECO:0000259" key="2">
    <source>
        <dbReference type="Pfam" id="PF00703"/>
    </source>
</evidence>
<evidence type="ECO:0000256" key="1">
    <source>
        <dbReference type="ARBA" id="ARBA00007401"/>
    </source>
</evidence>
<dbReference type="InterPro" id="IPR006102">
    <property type="entry name" value="Ig-like_GH2"/>
</dbReference>
<dbReference type="InterPro" id="IPR021243">
    <property type="entry name" value="DUF2804"/>
</dbReference>
<dbReference type="Pfam" id="PF02836">
    <property type="entry name" value="Glyco_hydro_2_C"/>
    <property type="match status" value="1"/>
</dbReference>
<dbReference type="SUPFAM" id="SSF51445">
    <property type="entry name" value="(Trans)glycosidases"/>
    <property type="match status" value="1"/>
</dbReference>
<dbReference type="InterPro" id="IPR006104">
    <property type="entry name" value="Glyco_hydro_2_N"/>
</dbReference>
<comment type="similarity">
    <text evidence="1">Belongs to the glycosyl hydrolase 2 family.</text>
</comment>
<organism evidence="5 6">
    <name type="scientific">Tessaracoccus rhinocerotis</name>
    <dbReference type="NCBI Taxonomy" id="1689449"/>
    <lineage>
        <taxon>Bacteria</taxon>
        <taxon>Bacillati</taxon>
        <taxon>Actinomycetota</taxon>
        <taxon>Actinomycetes</taxon>
        <taxon>Propionibacteriales</taxon>
        <taxon>Propionibacteriaceae</taxon>
        <taxon>Tessaracoccus</taxon>
    </lineage>
</organism>
<dbReference type="InterPro" id="IPR006103">
    <property type="entry name" value="Glyco_hydro_2_cat"/>
</dbReference>
<dbReference type="AlphaFoldDB" id="A0A553K0A7"/>
<dbReference type="InterPro" id="IPR008979">
    <property type="entry name" value="Galactose-bd-like_sf"/>
</dbReference>
<dbReference type="Pfam" id="PF00703">
    <property type="entry name" value="Glyco_hydro_2"/>
    <property type="match status" value="1"/>
</dbReference>
<dbReference type="Pfam" id="PF02837">
    <property type="entry name" value="Glyco_hydro_2_N"/>
    <property type="match status" value="1"/>
</dbReference>
<evidence type="ECO:0000259" key="4">
    <source>
        <dbReference type="Pfam" id="PF02837"/>
    </source>
</evidence>
<keyword evidence="6" id="KW-1185">Reference proteome</keyword>
<feature type="domain" description="Glycoside hydrolase family 2 immunoglobulin-like beta-sandwich" evidence="2">
    <location>
        <begin position="189"/>
        <end position="275"/>
    </location>
</feature>
<dbReference type="SUPFAM" id="SSF49785">
    <property type="entry name" value="Galactose-binding domain-like"/>
    <property type="match status" value="1"/>
</dbReference>
<name>A0A553K0A7_9ACTN</name>
<gene>
    <name evidence="5" type="ORF">FOJ82_08785</name>
</gene>
<dbReference type="Gene3D" id="2.60.120.260">
    <property type="entry name" value="Galactose-binding domain-like"/>
    <property type="match status" value="1"/>
</dbReference>
<dbReference type="InterPro" id="IPR051913">
    <property type="entry name" value="GH2_Domain-Containing"/>
</dbReference>
<dbReference type="Gene3D" id="3.20.20.80">
    <property type="entry name" value="Glycosidases"/>
    <property type="match status" value="1"/>
</dbReference>
<sequence length="931" mass="102916">MITPWGESLDPENVLPEYPRPQLARDSHLNLNGRWQHAFTAADVTAAPQHWDGEIIVPFSPEAPLSGVGRVLQPDEALWYRRTVQLPEGFLRDRVLLHFGAVDQDCEVLLDGTSVGSHRGGYLPFTLDVTDALADGDPHELVVRVRDVTDTSFRSRGKQTLQPGGIWYTPQSGIWQSVWAESVPSRWVEQLVLTPHLATGEVEVTVVDGSGAPGIAEVLVRAAGAEIAREAVELGVPTRIRLGAAPRRWSPEDPFLHDVEVSLGADRVTSYFGMRSFGTGQDAHGRTRLLLNGEPYLHAGLLDQGYWPDGLYTAPSDEALVHDIATMKDLGFNMLRKHIKIEPLRWYHHCDRLGMIVWQDMVNGGDTYKRAVIQAPVLLPFGLDDSRHALFGRADEEGRAEYLSELEATVELLRSVPSLAVWVPFNEGWGQFDSLAVTARIRLLDPTRVVDHASGWHDQAGGDLASRHVYFRGYKLSPKDARDPRAAALTEYGGYSLRVPGHTWSEDEFGYRKFTDPDEFERAFLRLQHTDVGPALDEGLAAFVYTQLADVEQETNGLLTYDRRVTKVDADRVRSSNARLRQRHDAAAGVAAPAPVPVPERELTSPVSLTLPDGRLNPEAVGWTRTPLVNTDGVGRGLLGKGRNKRWEYWAVTTPTHVVALVTSDIDYAAVHGIWCLDRLTGKAISHDAIGVLGRSVQLPGTLGQGPVRTSSGAVRIAINEDSSGTRLRARGDRVSFDIHAGRPEGHECLGVVVPWTDKLFQYTVKDVARPASGTITVDGETFEVPTGESWATLDHGRGRWPYDIRWNWGAGSGRTDGKVIGIQVGGKWTDGTGSVENSLLVDGRLSKISEELVWDYSPDDWMAPWSVSGEAVELTLLPFHLKESVTDLKVFAARTHQCFGTWSGRVRDADGTWHRVEDVVGWAEDVHNRW</sequence>
<dbReference type="InterPro" id="IPR017853">
    <property type="entry name" value="GH"/>
</dbReference>
<dbReference type="GO" id="GO:0004553">
    <property type="term" value="F:hydrolase activity, hydrolyzing O-glycosyl compounds"/>
    <property type="evidence" value="ECO:0007669"/>
    <property type="project" value="InterPro"/>
</dbReference>
<feature type="domain" description="Glycosyl hydrolases family 2 sugar binding" evidence="4">
    <location>
        <begin position="74"/>
        <end position="153"/>
    </location>
</feature>
<dbReference type="GO" id="GO:0005975">
    <property type="term" value="P:carbohydrate metabolic process"/>
    <property type="evidence" value="ECO:0007669"/>
    <property type="project" value="InterPro"/>
</dbReference>
<dbReference type="PANTHER" id="PTHR42732:SF2">
    <property type="entry name" value="BETA-MANNOSIDASE"/>
    <property type="match status" value="1"/>
</dbReference>
<comment type="caution">
    <text evidence="5">The sequence shown here is derived from an EMBL/GenBank/DDBJ whole genome shotgun (WGS) entry which is preliminary data.</text>
</comment>
<dbReference type="OrthoDB" id="9762066at2"/>
<feature type="domain" description="Glycoside hydrolase family 2 catalytic" evidence="3">
    <location>
        <begin position="317"/>
        <end position="474"/>
    </location>
</feature>
<dbReference type="SUPFAM" id="SSF49303">
    <property type="entry name" value="beta-Galactosidase/glucuronidase domain"/>
    <property type="match status" value="1"/>
</dbReference>
<dbReference type="EMBL" id="VKKG01000003">
    <property type="protein sequence ID" value="TRY18141.1"/>
    <property type="molecule type" value="Genomic_DNA"/>
</dbReference>
<dbReference type="InterPro" id="IPR036156">
    <property type="entry name" value="Beta-gal/glucu_dom_sf"/>
</dbReference>
<dbReference type="Proteomes" id="UP000317638">
    <property type="component" value="Unassembled WGS sequence"/>
</dbReference>
<reference evidence="5 6" key="1">
    <citation type="submission" date="2019-07" db="EMBL/GenBank/DDBJ databases">
        <authorList>
            <person name="Zhou L.-Y."/>
        </authorList>
    </citation>
    <scope>NUCLEOTIDE SEQUENCE [LARGE SCALE GENOMIC DNA]</scope>
    <source>
        <strain evidence="5 6">YIM 101269</strain>
    </source>
</reference>
<dbReference type="RefSeq" id="WP_143938117.1">
    <property type="nucleotide sequence ID" value="NZ_VKKG01000003.1"/>
</dbReference>